<sequence length="248" mass="25933">MRSFSFIVALLFALISSTYAWPELHLLEARKGGKGNGTTRAKGNGTRGNSVNSQCKQMAKLTKLTELAANQTKLDAMVAKGKLNETEVAAIKTKATEATTKLATMTSNTTLVSECLVVDAHQKVVGQCKKINELTKLANLANNATAKEAWVAKKELNSTQVTKLDEKIANATTKLSTMSSNTTLTSLCAAEKQQKGTSDGTTATSSSSPDAAAASGTTGGTSGAVALSAQTMPYVLVPLLAGFFAFFL</sequence>
<feature type="signal peptide" evidence="2">
    <location>
        <begin position="1"/>
        <end position="20"/>
    </location>
</feature>
<evidence type="ECO:0000256" key="2">
    <source>
        <dbReference type="SAM" id="SignalP"/>
    </source>
</evidence>
<proteinExistence type="predicted"/>
<dbReference type="AlphaFoldDB" id="A0A6A6XQE5"/>
<feature type="region of interest" description="Disordered" evidence="1">
    <location>
        <begin position="195"/>
        <end position="215"/>
    </location>
</feature>
<evidence type="ECO:0000313" key="3">
    <source>
        <dbReference type="EMBL" id="KAF2798761.1"/>
    </source>
</evidence>
<evidence type="ECO:0000256" key="1">
    <source>
        <dbReference type="SAM" id="MobiDB-lite"/>
    </source>
</evidence>
<dbReference type="EMBL" id="MU001777">
    <property type="protein sequence ID" value="KAF2798761.1"/>
    <property type="molecule type" value="Genomic_DNA"/>
</dbReference>
<keyword evidence="4" id="KW-1185">Reference proteome</keyword>
<keyword evidence="2" id="KW-0732">Signal</keyword>
<feature type="compositionally biased region" description="Polar residues" evidence="1">
    <location>
        <begin position="37"/>
        <end position="52"/>
    </location>
</feature>
<gene>
    <name evidence="3" type="ORF">K505DRAFT_414156</name>
</gene>
<feature type="compositionally biased region" description="Low complexity" evidence="1">
    <location>
        <begin position="196"/>
        <end position="215"/>
    </location>
</feature>
<organism evidence="3 4">
    <name type="scientific">Melanomma pulvis-pyrius CBS 109.77</name>
    <dbReference type="NCBI Taxonomy" id="1314802"/>
    <lineage>
        <taxon>Eukaryota</taxon>
        <taxon>Fungi</taxon>
        <taxon>Dikarya</taxon>
        <taxon>Ascomycota</taxon>
        <taxon>Pezizomycotina</taxon>
        <taxon>Dothideomycetes</taxon>
        <taxon>Pleosporomycetidae</taxon>
        <taxon>Pleosporales</taxon>
        <taxon>Melanommataceae</taxon>
        <taxon>Melanomma</taxon>
    </lineage>
</organism>
<name>A0A6A6XQE5_9PLEO</name>
<protein>
    <submittedName>
        <fullName evidence="3">Uncharacterized protein</fullName>
    </submittedName>
</protein>
<accession>A0A6A6XQE5</accession>
<feature type="chain" id="PRO_5025632296" evidence="2">
    <location>
        <begin position="21"/>
        <end position="248"/>
    </location>
</feature>
<feature type="region of interest" description="Disordered" evidence="1">
    <location>
        <begin position="31"/>
        <end position="52"/>
    </location>
</feature>
<dbReference type="OrthoDB" id="5243723at2759"/>
<reference evidence="3" key="1">
    <citation type="journal article" date="2020" name="Stud. Mycol.">
        <title>101 Dothideomycetes genomes: a test case for predicting lifestyles and emergence of pathogens.</title>
        <authorList>
            <person name="Haridas S."/>
            <person name="Albert R."/>
            <person name="Binder M."/>
            <person name="Bloem J."/>
            <person name="Labutti K."/>
            <person name="Salamov A."/>
            <person name="Andreopoulos B."/>
            <person name="Baker S."/>
            <person name="Barry K."/>
            <person name="Bills G."/>
            <person name="Bluhm B."/>
            <person name="Cannon C."/>
            <person name="Castanera R."/>
            <person name="Culley D."/>
            <person name="Daum C."/>
            <person name="Ezra D."/>
            <person name="Gonzalez J."/>
            <person name="Henrissat B."/>
            <person name="Kuo A."/>
            <person name="Liang C."/>
            <person name="Lipzen A."/>
            <person name="Lutzoni F."/>
            <person name="Magnuson J."/>
            <person name="Mondo S."/>
            <person name="Nolan M."/>
            <person name="Ohm R."/>
            <person name="Pangilinan J."/>
            <person name="Park H.-J."/>
            <person name="Ramirez L."/>
            <person name="Alfaro M."/>
            <person name="Sun H."/>
            <person name="Tritt A."/>
            <person name="Yoshinaga Y."/>
            <person name="Zwiers L.-H."/>
            <person name="Turgeon B."/>
            <person name="Goodwin S."/>
            <person name="Spatafora J."/>
            <person name="Crous P."/>
            <person name="Grigoriev I."/>
        </authorList>
    </citation>
    <scope>NUCLEOTIDE SEQUENCE</scope>
    <source>
        <strain evidence="3">CBS 109.77</strain>
    </source>
</reference>
<evidence type="ECO:0000313" key="4">
    <source>
        <dbReference type="Proteomes" id="UP000799757"/>
    </source>
</evidence>
<dbReference type="Proteomes" id="UP000799757">
    <property type="component" value="Unassembled WGS sequence"/>
</dbReference>